<evidence type="ECO:0000313" key="1">
    <source>
        <dbReference type="EMBL" id="KGG03033.1"/>
    </source>
</evidence>
<gene>
    <name evidence="1" type="ORF">EU98_0269</name>
</gene>
<name>A0A0A2AMG4_PROMR</name>
<proteinExistence type="predicted"/>
<comment type="caution">
    <text evidence="1">The sequence shown here is derived from an EMBL/GenBank/DDBJ whole genome shotgun (WGS) entry which is preliminary data.</text>
</comment>
<sequence length="74" mass="8915">MLKRNFDLKVERDQVKVKIVVLEEKSQGKLNKTQRKRWHNMHFEWMSVVKKTVVVEELSPKHKSGWITIDPDEE</sequence>
<dbReference type="Proteomes" id="UP000030533">
    <property type="component" value="Unassembled WGS sequence"/>
</dbReference>
<accession>A0A0A2AMG4</accession>
<dbReference type="RefSeq" id="WP_152557462.1">
    <property type="nucleotide sequence ID" value="NZ_JNAO01000003.1"/>
</dbReference>
<dbReference type="STRING" id="167548.EU98_0269"/>
<organism evidence="1 2">
    <name type="scientific">Prochlorococcus marinus str. MIT 9314</name>
    <dbReference type="NCBI Taxonomy" id="167548"/>
    <lineage>
        <taxon>Bacteria</taxon>
        <taxon>Bacillati</taxon>
        <taxon>Cyanobacteriota</taxon>
        <taxon>Cyanophyceae</taxon>
        <taxon>Synechococcales</taxon>
        <taxon>Prochlorococcaceae</taxon>
        <taxon>Prochlorococcus</taxon>
    </lineage>
</organism>
<dbReference type="AlphaFoldDB" id="A0A0A2AMG4"/>
<protein>
    <submittedName>
        <fullName evidence="1">Uncharacterized protein</fullName>
    </submittedName>
</protein>
<dbReference type="EMBL" id="JNAO01000003">
    <property type="protein sequence ID" value="KGG03033.1"/>
    <property type="molecule type" value="Genomic_DNA"/>
</dbReference>
<reference evidence="2" key="1">
    <citation type="journal article" date="2014" name="Sci. Data">
        <title>Genomes of diverse isolates of the marine cyanobacterium Prochlorococcus.</title>
        <authorList>
            <person name="Biller S."/>
            <person name="Berube P."/>
            <person name="Thompson J."/>
            <person name="Kelly L."/>
            <person name="Roggensack S."/>
            <person name="Awad L."/>
            <person name="Roache-Johnson K."/>
            <person name="Ding H."/>
            <person name="Giovannoni S.J."/>
            <person name="Moore L.R."/>
            <person name="Chisholm S.W."/>
        </authorList>
    </citation>
    <scope>NUCLEOTIDE SEQUENCE [LARGE SCALE GENOMIC DNA]</scope>
    <source>
        <strain evidence="2">MIT 9314</strain>
    </source>
</reference>
<evidence type="ECO:0000313" key="2">
    <source>
        <dbReference type="Proteomes" id="UP000030533"/>
    </source>
</evidence>